<dbReference type="PANTHER" id="PTHR45994:SF1">
    <property type="entry name" value="FI21225P1"/>
    <property type="match status" value="1"/>
</dbReference>
<dbReference type="AlphaFoldDB" id="A0A0K0FNU6"/>
<dbReference type="PANTHER" id="PTHR45994">
    <property type="entry name" value="FI21225P1"/>
    <property type="match status" value="1"/>
</dbReference>
<dbReference type="STRING" id="75913.A0A0K0FNU6"/>
<dbReference type="WBParaSite" id="SVE_1079700.1">
    <property type="protein sequence ID" value="SVE_1079700.1"/>
    <property type="gene ID" value="SVE_1079700"/>
</dbReference>
<evidence type="ECO:0000313" key="10">
    <source>
        <dbReference type="WBParaSite" id="SVE_1079700.1"/>
    </source>
</evidence>
<keyword evidence="3" id="KW-0963">Cytoplasm</keyword>
<dbReference type="InterPro" id="IPR016024">
    <property type="entry name" value="ARM-type_fold"/>
</dbReference>
<dbReference type="InterPro" id="IPR019734">
    <property type="entry name" value="TPR_rpt"/>
</dbReference>
<keyword evidence="2" id="KW-0217">Developmental protein</keyword>
<dbReference type="GO" id="GO:0051879">
    <property type="term" value="F:Hsp90 protein binding"/>
    <property type="evidence" value="ECO:0007669"/>
    <property type="project" value="TreeGrafter"/>
</dbReference>
<dbReference type="Proteomes" id="UP000035680">
    <property type="component" value="Unassembled WGS sequence"/>
</dbReference>
<reference evidence="9" key="1">
    <citation type="submission" date="2014-07" db="EMBL/GenBank/DDBJ databases">
        <authorList>
            <person name="Martin A.A"/>
            <person name="De Silva N."/>
        </authorList>
    </citation>
    <scope>NUCLEOTIDE SEQUENCE</scope>
</reference>
<evidence type="ECO:0000256" key="4">
    <source>
        <dbReference type="ARBA" id="ARBA00022541"/>
    </source>
</evidence>
<dbReference type="InterPro" id="IPR011990">
    <property type="entry name" value="TPR-like_helical_dom_sf"/>
</dbReference>
<evidence type="ECO:0000256" key="1">
    <source>
        <dbReference type="ARBA" id="ARBA00004556"/>
    </source>
</evidence>
<dbReference type="Gene3D" id="1.25.40.10">
    <property type="entry name" value="Tetratricopeptide repeat domain"/>
    <property type="match status" value="1"/>
</dbReference>
<dbReference type="InterPro" id="IPR024660">
    <property type="entry name" value="UCS_central_dom"/>
</dbReference>
<dbReference type="SUPFAM" id="SSF48371">
    <property type="entry name" value="ARM repeat"/>
    <property type="match status" value="1"/>
</dbReference>
<evidence type="ECO:0000256" key="7">
    <source>
        <dbReference type="PROSITE-ProRule" id="PRU00339"/>
    </source>
</evidence>
<dbReference type="GO" id="GO:0030154">
    <property type="term" value="P:cell differentiation"/>
    <property type="evidence" value="ECO:0007669"/>
    <property type="project" value="UniProtKB-KW"/>
</dbReference>
<dbReference type="GO" id="GO:0007517">
    <property type="term" value="P:muscle organ development"/>
    <property type="evidence" value="ECO:0007669"/>
    <property type="project" value="UniProtKB-KW"/>
</dbReference>
<dbReference type="PROSITE" id="PS50005">
    <property type="entry name" value="TPR"/>
    <property type="match status" value="1"/>
</dbReference>
<dbReference type="SMART" id="SM00028">
    <property type="entry name" value="TPR"/>
    <property type="match status" value="3"/>
</dbReference>
<dbReference type="SUPFAM" id="SSF48452">
    <property type="entry name" value="TPR-like"/>
    <property type="match status" value="1"/>
</dbReference>
<name>A0A0K0FNU6_STRVS</name>
<reference evidence="10" key="2">
    <citation type="submission" date="2015-08" db="UniProtKB">
        <authorList>
            <consortium name="WormBaseParasite"/>
        </authorList>
    </citation>
    <scope>IDENTIFICATION</scope>
</reference>
<feature type="domain" description="UNC-45/Cro1/She4 central" evidence="8">
    <location>
        <begin position="324"/>
        <end position="511"/>
    </location>
</feature>
<keyword evidence="7" id="KW-0802">TPR repeat</keyword>
<keyword evidence="9" id="KW-1185">Reference proteome</keyword>
<accession>A0A0K0FNU6</accession>
<dbReference type="InterPro" id="IPR011989">
    <property type="entry name" value="ARM-like"/>
</dbReference>
<evidence type="ECO:0000256" key="3">
    <source>
        <dbReference type="ARBA" id="ARBA00022490"/>
    </source>
</evidence>
<evidence type="ECO:0000256" key="2">
    <source>
        <dbReference type="ARBA" id="ARBA00022473"/>
    </source>
</evidence>
<proteinExistence type="predicted"/>
<feature type="repeat" description="TPR" evidence="7">
    <location>
        <begin position="92"/>
        <end position="125"/>
    </location>
</feature>
<dbReference type="Gene3D" id="1.25.10.10">
    <property type="entry name" value="Leucine-rich Repeat Variant"/>
    <property type="match status" value="2"/>
</dbReference>
<comment type="subcellular location">
    <subcellularLocation>
        <location evidence="1">Cytoplasm</location>
        <location evidence="1">Perinuclear region</location>
    </subcellularLocation>
</comment>
<keyword evidence="6" id="KW-0143">Chaperone</keyword>
<evidence type="ECO:0000313" key="9">
    <source>
        <dbReference type="Proteomes" id="UP000035680"/>
    </source>
</evidence>
<keyword evidence="4" id="KW-0517">Myogenesis</keyword>
<dbReference type="GO" id="GO:0048471">
    <property type="term" value="C:perinuclear region of cytoplasm"/>
    <property type="evidence" value="ECO:0007669"/>
    <property type="project" value="UniProtKB-SubCell"/>
</dbReference>
<keyword evidence="5" id="KW-0221">Differentiation</keyword>
<dbReference type="Pfam" id="PF11701">
    <property type="entry name" value="UNC45-central"/>
    <property type="match status" value="1"/>
</dbReference>
<organism evidence="9 10">
    <name type="scientific">Strongyloides venezuelensis</name>
    <name type="common">Threadworm</name>
    <dbReference type="NCBI Taxonomy" id="75913"/>
    <lineage>
        <taxon>Eukaryota</taxon>
        <taxon>Metazoa</taxon>
        <taxon>Ecdysozoa</taxon>
        <taxon>Nematoda</taxon>
        <taxon>Chromadorea</taxon>
        <taxon>Rhabditida</taxon>
        <taxon>Tylenchina</taxon>
        <taxon>Panagrolaimomorpha</taxon>
        <taxon>Strongyloidoidea</taxon>
        <taxon>Strongyloididae</taxon>
        <taxon>Strongyloides</taxon>
    </lineage>
</organism>
<evidence type="ECO:0000259" key="8">
    <source>
        <dbReference type="Pfam" id="PF11701"/>
    </source>
</evidence>
<evidence type="ECO:0000256" key="6">
    <source>
        <dbReference type="ARBA" id="ARBA00023186"/>
    </source>
</evidence>
<protein>
    <submittedName>
        <fullName evidence="10">TPR_REGION domain-containing protein</fullName>
    </submittedName>
</protein>
<evidence type="ECO:0000256" key="5">
    <source>
        <dbReference type="ARBA" id="ARBA00022782"/>
    </source>
</evidence>
<sequence length="942" mass="105307">MSPTDGVELQKESDTVNLSPLEYKDEGNKHFNNHDYKPAIDSYTAGLQVVGEDKKLRCTLYRNRAMVRFKIDDYEGAEDDCTKALEIDGCDVKALFRRAQAREQLEKYGGALTDAKEALRLEPKNGEILKLVTHLTKINTEKINEVNSIEYKFKEMNKYAFTTESKNNDVIDKMKKGLSNLIVMARDSEGGATIVWDKGNITDKIIGLVVDTGNDDEIAHLALSVLDILLKNRVRCMYFIEKYGIVKIVEAFKLRPGCKQVIETVGMILQRVFNALCAMDRNKDIKPDPDVAEGNKMYLIKLLLEFEDILCSPNYNVAIRETVIDLLTKNLMHMDGGIPRGWSWRFVEGRGLSKLLHVASQIPEQCEYPVSHDTRNHLAICLQRLYDDMVFDTKRNIFKEKVETCFTSLLVGATGKEGQIKLASFLITMLQGVIDMGVTLVTNDTVLAIMLQMAGSSDILLQSVSAELIVQSVSKHERAMAMLKVGTPVLKTLYESKDHTVKVRALMGLCKCAAAGGDDVSKATMEESAILKLAKTCKKFLLAVDKYDVDIRRFACEGLSYLTLDADVKEMIIEDKDLLKALVALAQSAGPLCVFTLASIYVNLSNAYDKPKVDEEMVKLAQFAKHHVPETHPKDTDDFVTKRIHSLVKGGAVSACVAISKTESKNALDLLARALMAFATEEDLRGQIVSEGGAKLLLKLVKDCNPEGKIKAAHALAKIGSFSDPNITFSGQRMYEVIKPMVDLLHPECDGLANYEALLTLTNLAGQNDSLRKRIMKERAVPKIEEYWYMDNHPHLRAAAAECLLNLSFLDDYREDILKPGTDKLKLWVLYCVEGEDDRLNLASSAGFAMFTSDEGVGMRILNEISSWEEVLKEMCYHENPEVQRRCMMGIANMLESDKEVTNKIMSSEVSKLIYAISKLPNEERKGAIKEATRAIAAMNMK</sequence>